<evidence type="ECO:0000313" key="2">
    <source>
        <dbReference type="EMBL" id="GGG53945.1"/>
    </source>
</evidence>
<sequence length="373" mass="42451">MRNINPSIWETETFYRKRDITIIGSGFTGLWAAISIKEKYPEKSVLIIERNSVPTGASTRNAGFACFGSLTEIISDSEKMGWEKTLDLVKMRFEGLQKIQNYFTQDEIDFEMCGGYEILNTESALDKLDDVNEKLAPIIKTENTFRITNEKIEEFGLGKSDYLVENLCEGSLHSGKLLNKLLEKCHELKVEFLFGTEVESVSEAENEIKITIDDNLILKCDKVIYCTNAFSTKFLESEEIIPARGQIILTEPIENLKLKGTFHYDEGFYYFRNLGNQILLGGARNQDFETEKTTNFETTDFLQNHLKQFLKEVILPNQDFKIAMRWSGIMAMGIEKTPIVKQISEKQFCAIRLSGMGVALAPKIGEIVCELIT</sequence>
<dbReference type="InterPro" id="IPR036188">
    <property type="entry name" value="FAD/NAD-bd_sf"/>
</dbReference>
<dbReference type="Gene3D" id="3.30.9.10">
    <property type="entry name" value="D-Amino Acid Oxidase, subunit A, domain 2"/>
    <property type="match status" value="1"/>
</dbReference>
<dbReference type="SUPFAM" id="SSF51905">
    <property type="entry name" value="FAD/NAD(P)-binding domain"/>
    <property type="match status" value="1"/>
</dbReference>
<accession>A0A420DCF3</accession>
<reference evidence="2" key="4">
    <citation type="submission" date="2024-05" db="EMBL/GenBank/DDBJ databases">
        <authorList>
            <person name="Sun Q."/>
            <person name="Sedlacek I."/>
        </authorList>
    </citation>
    <scope>NUCLEOTIDE SEQUENCE</scope>
    <source>
        <strain evidence="2">CCM 8490</strain>
    </source>
</reference>
<reference evidence="2" key="1">
    <citation type="journal article" date="2014" name="Int. J. Syst. Evol. Microbiol.">
        <title>Complete genome of a new Firmicutes species belonging to the dominant human colonic microbiota ('Ruminococcus bicirculans') reveals two chromosomes and a selective capacity to utilize plant glucans.</title>
        <authorList>
            <consortium name="NISC Comparative Sequencing Program"/>
            <person name="Wegmann U."/>
            <person name="Louis P."/>
            <person name="Goesmann A."/>
            <person name="Henrissat B."/>
            <person name="Duncan S.H."/>
            <person name="Flint H.J."/>
        </authorList>
    </citation>
    <scope>NUCLEOTIDE SEQUENCE</scope>
    <source>
        <strain evidence="2">CCM 8490</strain>
    </source>
</reference>
<reference evidence="3 4" key="2">
    <citation type="submission" date="2018-09" db="EMBL/GenBank/DDBJ databases">
        <title>Genomic Encyclopedia of Archaeal and Bacterial Type Strains, Phase II (KMG-II): from individual species to whole genera.</title>
        <authorList>
            <person name="Goeker M."/>
        </authorList>
    </citation>
    <scope>NUCLEOTIDE SEQUENCE [LARGE SCALE GENOMIC DNA]</scope>
    <source>
        <strain evidence="3 4">DSM 27620</strain>
    </source>
</reference>
<dbReference type="Pfam" id="PF01266">
    <property type="entry name" value="DAO"/>
    <property type="match status" value="1"/>
</dbReference>
<keyword evidence="5" id="KW-1185">Reference proteome</keyword>
<dbReference type="PANTHER" id="PTHR13847">
    <property type="entry name" value="SARCOSINE DEHYDROGENASE-RELATED"/>
    <property type="match status" value="1"/>
</dbReference>
<gene>
    <name evidence="3" type="ORF">BXY58_1060</name>
    <name evidence="2" type="ORF">GCM10007332_14510</name>
</gene>
<dbReference type="RefSeq" id="WP_120212741.1">
    <property type="nucleotide sequence ID" value="NZ_BMCW01000002.1"/>
</dbReference>
<dbReference type="EMBL" id="RAQH01000002">
    <property type="protein sequence ID" value="RKE88927.1"/>
    <property type="molecule type" value="Genomic_DNA"/>
</dbReference>
<dbReference type="PANTHER" id="PTHR13847:SF281">
    <property type="entry name" value="FAD DEPENDENT OXIDOREDUCTASE DOMAIN-CONTAINING PROTEIN"/>
    <property type="match status" value="1"/>
</dbReference>
<dbReference type="InterPro" id="IPR006076">
    <property type="entry name" value="FAD-dep_OxRdtase"/>
</dbReference>
<proteinExistence type="predicted"/>
<dbReference type="Proteomes" id="UP000285906">
    <property type="component" value="Unassembled WGS sequence"/>
</dbReference>
<comment type="caution">
    <text evidence="3">The sequence shown here is derived from an EMBL/GenBank/DDBJ whole genome shotgun (WGS) entry which is preliminary data.</text>
</comment>
<dbReference type="OrthoDB" id="1491488at2"/>
<evidence type="ECO:0000313" key="3">
    <source>
        <dbReference type="EMBL" id="RKE88927.1"/>
    </source>
</evidence>
<evidence type="ECO:0000313" key="4">
    <source>
        <dbReference type="Proteomes" id="UP000285906"/>
    </source>
</evidence>
<dbReference type="GO" id="GO:0005737">
    <property type="term" value="C:cytoplasm"/>
    <property type="evidence" value="ECO:0007669"/>
    <property type="project" value="TreeGrafter"/>
</dbReference>
<evidence type="ECO:0000259" key="1">
    <source>
        <dbReference type="Pfam" id="PF01266"/>
    </source>
</evidence>
<organism evidence="3 4">
    <name type="scientific">Epilithonimonas arachidiradicis</name>
    <dbReference type="NCBI Taxonomy" id="1617282"/>
    <lineage>
        <taxon>Bacteria</taxon>
        <taxon>Pseudomonadati</taxon>
        <taxon>Bacteroidota</taxon>
        <taxon>Flavobacteriia</taxon>
        <taxon>Flavobacteriales</taxon>
        <taxon>Weeksellaceae</taxon>
        <taxon>Chryseobacterium group</taxon>
        <taxon>Epilithonimonas</taxon>
    </lineage>
</organism>
<dbReference type="Gene3D" id="3.50.50.60">
    <property type="entry name" value="FAD/NAD(P)-binding domain"/>
    <property type="match status" value="1"/>
</dbReference>
<evidence type="ECO:0000313" key="5">
    <source>
        <dbReference type="Proteomes" id="UP000658202"/>
    </source>
</evidence>
<reference evidence="5" key="3">
    <citation type="journal article" date="2019" name="Int. J. Syst. Evol. Microbiol.">
        <title>The Global Catalogue of Microorganisms (GCM) 10K type strain sequencing project: providing services to taxonomists for standard genome sequencing and annotation.</title>
        <authorList>
            <consortium name="The Broad Institute Genomics Platform"/>
            <consortium name="The Broad Institute Genome Sequencing Center for Infectious Disease"/>
            <person name="Wu L."/>
            <person name="Ma J."/>
        </authorList>
    </citation>
    <scope>NUCLEOTIDE SEQUENCE [LARGE SCALE GENOMIC DNA]</scope>
    <source>
        <strain evidence="5">CCM 8490</strain>
    </source>
</reference>
<dbReference type="Proteomes" id="UP000658202">
    <property type="component" value="Unassembled WGS sequence"/>
</dbReference>
<name>A0A420DCF3_9FLAO</name>
<protein>
    <submittedName>
        <fullName evidence="2">FAD-dependent oxidoreductase</fullName>
    </submittedName>
    <submittedName>
        <fullName evidence="3">Glycine/D-amino acid oxidase-like deaminating enzyme</fullName>
    </submittedName>
</protein>
<dbReference type="EMBL" id="BMCW01000002">
    <property type="protein sequence ID" value="GGG53945.1"/>
    <property type="molecule type" value="Genomic_DNA"/>
</dbReference>
<feature type="domain" description="FAD dependent oxidoreductase" evidence="1">
    <location>
        <begin position="19"/>
        <end position="371"/>
    </location>
</feature>
<dbReference type="AlphaFoldDB" id="A0A420DCF3"/>